<feature type="domain" description="DHHA1" evidence="2">
    <location>
        <begin position="246"/>
        <end position="327"/>
    </location>
</feature>
<dbReference type="Gene3D" id="3.90.1640.10">
    <property type="entry name" value="inorganic pyrophosphatase (n-terminal core)"/>
    <property type="match status" value="1"/>
</dbReference>
<reference evidence="3" key="1">
    <citation type="journal article" date="2014" name="Int. J. Syst. Evol. Microbiol.">
        <title>Complete genome sequence of Corynebacterium casei LMG S-19264T (=DSM 44701T), isolated from a smear-ripened cheese.</title>
        <authorList>
            <consortium name="US DOE Joint Genome Institute (JGI-PGF)"/>
            <person name="Walter F."/>
            <person name="Albersmeier A."/>
            <person name="Kalinowski J."/>
            <person name="Ruckert C."/>
        </authorList>
    </citation>
    <scope>NUCLEOTIDE SEQUENCE</scope>
    <source>
        <strain evidence="3">CGMCC 1.12924</strain>
    </source>
</reference>
<accession>A0A8J2YB24</accession>
<dbReference type="InterPro" id="IPR051319">
    <property type="entry name" value="Oligoribo/pAp-PDE_c-di-AMP_PDE"/>
</dbReference>
<dbReference type="EMBL" id="BMGK01000006">
    <property type="protein sequence ID" value="GGD93128.1"/>
    <property type="molecule type" value="Genomic_DNA"/>
</dbReference>
<dbReference type="InterPro" id="IPR038763">
    <property type="entry name" value="DHH_sf"/>
</dbReference>
<dbReference type="AlphaFoldDB" id="A0A8J2YB24"/>
<dbReference type="Pfam" id="PF01368">
    <property type="entry name" value="DHH"/>
    <property type="match status" value="1"/>
</dbReference>
<protein>
    <submittedName>
        <fullName evidence="3">Exopolyphosphatase</fullName>
    </submittedName>
</protein>
<dbReference type="PANTHER" id="PTHR47618:SF1">
    <property type="entry name" value="BIFUNCTIONAL OLIGORIBONUCLEASE AND PAP PHOSPHATASE NRNA"/>
    <property type="match status" value="1"/>
</dbReference>
<dbReference type="GO" id="GO:0003676">
    <property type="term" value="F:nucleic acid binding"/>
    <property type="evidence" value="ECO:0007669"/>
    <property type="project" value="InterPro"/>
</dbReference>
<keyword evidence="4" id="KW-1185">Reference proteome</keyword>
<evidence type="ECO:0000313" key="4">
    <source>
        <dbReference type="Proteomes" id="UP000652231"/>
    </source>
</evidence>
<dbReference type="InterPro" id="IPR003156">
    <property type="entry name" value="DHHA1_dom"/>
</dbReference>
<evidence type="ECO:0000259" key="1">
    <source>
        <dbReference type="Pfam" id="PF01368"/>
    </source>
</evidence>
<dbReference type="SUPFAM" id="SSF64182">
    <property type="entry name" value="DHH phosphoesterases"/>
    <property type="match status" value="1"/>
</dbReference>
<reference evidence="3" key="2">
    <citation type="submission" date="2020-09" db="EMBL/GenBank/DDBJ databases">
        <authorList>
            <person name="Sun Q."/>
            <person name="Zhou Y."/>
        </authorList>
    </citation>
    <scope>NUCLEOTIDE SEQUENCE</scope>
    <source>
        <strain evidence="3">CGMCC 1.12924</strain>
    </source>
</reference>
<dbReference type="RefSeq" id="WP_188441362.1">
    <property type="nucleotide sequence ID" value="NZ_BMGK01000006.1"/>
</dbReference>
<sequence>MDQNQINALKKFLSSKRKIVILGHKGPDGDAVGATLALSQFLKKINQSTTVIVPNDFPDFLKWLPESDTILIFDKATKQATKAIKDAELIFTLDFNTLSRVGEDMQHLLESLNTPFALIDHHQQPGDFATYKYSDVTMSSTAEMVYHFIEMMQGANLIDQSIATCIYTGIMTDTGSFRFSSTSSETHRVAAKLIDLGIDNAMIHQAVFDTNSPERMQLLGVALQNLQILEPFHTAYITLTQDELDRHNFKKGDTEGFVNYALSVKGIVFAAIFIENKQEEIIKISFRSIGDFSVNEFARNHFNGGGHNNAAGGRSSVSLKETISDFITNLQLYKNELSNE</sequence>
<evidence type="ECO:0000259" key="2">
    <source>
        <dbReference type="Pfam" id="PF02272"/>
    </source>
</evidence>
<organism evidence="3 4">
    <name type="scientific">Planktosalinus lacus</name>
    <dbReference type="NCBI Taxonomy" id="1526573"/>
    <lineage>
        <taxon>Bacteria</taxon>
        <taxon>Pseudomonadati</taxon>
        <taxon>Bacteroidota</taxon>
        <taxon>Flavobacteriia</taxon>
        <taxon>Flavobacteriales</taxon>
        <taxon>Flavobacteriaceae</taxon>
        <taxon>Planktosalinus</taxon>
    </lineage>
</organism>
<gene>
    <name evidence="3" type="primary">fjo19</name>
    <name evidence="3" type="ORF">GCM10011312_16100</name>
</gene>
<dbReference type="Pfam" id="PF02272">
    <property type="entry name" value="DHHA1"/>
    <property type="match status" value="1"/>
</dbReference>
<proteinExistence type="predicted"/>
<dbReference type="InterPro" id="IPR001667">
    <property type="entry name" value="DDH_dom"/>
</dbReference>
<name>A0A8J2YB24_9FLAO</name>
<dbReference type="PANTHER" id="PTHR47618">
    <property type="entry name" value="BIFUNCTIONAL OLIGORIBONUCLEASE AND PAP PHOSPHATASE NRNA"/>
    <property type="match status" value="1"/>
</dbReference>
<dbReference type="Gene3D" id="3.10.310.30">
    <property type="match status" value="1"/>
</dbReference>
<dbReference type="Proteomes" id="UP000652231">
    <property type="component" value="Unassembled WGS sequence"/>
</dbReference>
<comment type="caution">
    <text evidence="3">The sequence shown here is derived from an EMBL/GenBank/DDBJ whole genome shotgun (WGS) entry which is preliminary data.</text>
</comment>
<feature type="domain" description="DDH" evidence="1">
    <location>
        <begin position="18"/>
        <end position="170"/>
    </location>
</feature>
<evidence type="ECO:0000313" key="3">
    <source>
        <dbReference type="EMBL" id="GGD93128.1"/>
    </source>
</evidence>